<reference evidence="5 6" key="1">
    <citation type="journal article" date="2015" name="Proc. Natl. Acad. Sci. U.S.A.">
        <title>The resurrection genome of Boea hygrometrica: A blueprint for survival of dehydration.</title>
        <authorList>
            <person name="Xiao L."/>
            <person name="Yang G."/>
            <person name="Zhang L."/>
            <person name="Yang X."/>
            <person name="Zhao S."/>
            <person name="Ji Z."/>
            <person name="Zhou Q."/>
            <person name="Hu M."/>
            <person name="Wang Y."/>
            <person name="Chen M."/>
            <person name="Xu Y."/>
            <person name="Jin H."/>
            <person name="Xiao X."/>
            <person name="Hu G."/>
            <person name="Bao F."/>
            <person name="Hu Y."/>
            <person name="Wan P."/>
            <person name="Li L."/>
            <person name="Deng X."/>
            <person name="Kuang T."/>
            <person name="Xiang C."/>
            <person name="Zhu J.K."/>
            <person name="Oliver M.J."/>
            <person name="He Y."/>
        </authorList>
    </citation>
    <scope>NUCLEOTIDE SEQUENCE [LARGE SCALE GENOMIC DNA]</scope>
    <source>
        <strain evidence="6">cv. XS01</strain>
    </source>
</reference>
<protein>
    <recommendedName>
        <fullName evidence="7">Zinc finger BED domain-containing protein RICESLEEPER 2-like</fullName>
    </recommendedName>
</protein>
<evidence type="ECO:0000256" key="2">
    <source>
        <dbReference type="SAM" id="Phobius"/>
    </source>
</evidence>
<evidence type="ECO:0008006" key="7">
    <source>
        <dbReference type="Google" id="ProtNLM"/>
    </source>
</evidence>
<dbReference type="Pfam" id="PF05699">
    <property type="entry name" value="Dimer_Tnp_hAT"/>
    <property type="match status" value="1"/>
</dbReference>
<dbReference type="Pfam" id="PF14372">
    <property type="entry name" value="hAT-like_RNase-H"/>
    <property type="match status" value="1"/>
</dbReference>
<keyword evidence="6" id="KW-1185">Reference proteome</keyword>
<keyword evidence="1" id="KW-0238">DNA-binding</keyword>
<dbReference type="PANTHER" id="PTHR46481">
    <property type="entry name" value="ZINC FINGER BED DOMAIN-CONTAINING PROTEIN 4"/>
    <property type="match status" value="1"/>
</dbReference>
<feature type="domain" description="hAT-like transposase RNase-H fold" evidence="4">
    <location>
        <begin position="241"/>
        <end position="339"/>
    </location>
</feature>
<gene>
    <name evidence="5" type="ORF">F511_29061</name>
</gene>
<dbReference type="PANTHER" id="PTHR46481:SF6">
    <property type="entry name" value="ZINC FINGER BED DOMAIN-CONTAINING PROTEIN RICESLEEPER 2-LIKE"/>
    <property type="match status" value="1"/>
</dbReference>
<evidence type="ECO:0000256" key="1">
    <source>
        <dbReference type="ARBA" id="ARBA00023125"/>
    </source>
</evidence>
<keyword evidence="2" id="KW-0472">Membrane</keyword>
<dbReference type="InterPro" id="IPR025525">
    <property type="entry name" value="hAT-like_transposase_RNase-H"/>
</dbReference>
<evidence type="ECO:0000313" key="6">
    <source>
        <dbReference type="Proteomes" id="UP000250235"/>
    </source>
</evidence>
<sequence length="538" mass="61467">MHKNECSKLAQEMRSCPGKICFTSDLWTSIATDGYICLTAHFIDSNWVLQKKFYMPPPHSGIALCDKINSLFNSWGVQRKVFTITLDNAAANDVFVGLLRDTLGLNCSLVSGGEFLHVRCCAHILNLIVQEGLKRIDISVDKIRECVKYVKGSQVRKQKFVESVTQTSLDSKKSVRQDVPTRWNSTYLMLSSAIYYRRAFNHLRLIDTNFVHCPSIDEWGQVEKICKFLEVFYETTSFLFSGVKYPTANLYFPRVFTVQLTLIQAMKSSDDFMRSMADRMFHKFDKYWKDYNILFAIAVIIDPRFKMQFVEFCYNKLYGHGSNELSLVRSKLVSLFEEYMVNSPNLSTNNTSSSSHGSFGDNASPALTSGSGCMDVFKVPLIMLSFGIAQKTQLELYLDETKIDRSVKLDVLAFWKAHQFRYPELAQMARDVLTVPISTVASESAFSVGGRILDQYRSAMKPEVVEALVCCRDWLIGEKGKWFLVCLLYLHFIFVCFNFLLYIYIENTEVGLEDLTENIMNLFITEDVGSSTTTTDNQ</sequence>
<proteinExistence type="predicted"/>
<evidence type="ECO:0000313" key="5">
    <source>
        <dbReference type="EMBL" id="KZV15694.1"/>
    </source>
</evidence>
<feature type="transmembrane region" description="Helical" evidence="2">
    <location>
        <begin position="482"/>
        <end position="505"/>
    </location>
</feature>
<evidence type="ECO:0000259" key="3">
    <source>
        <dbReference type="Pfam" id="PF05699"/>
    </source>
</evidence>
<organism evidence="5 6">
    <name type="scientific">Dorcoceras hygrometricum</name>
    <dbReference type="NCBI Taxonomy" id="472368"/>
    <lineage>
        <taxon>Eukaryota</taxon>
        <taxon>Viridiplantae</taxon>
        <taxon>Streptophyta</taxon>
        <taxon>Embryophyta</taxon>
        <taxon>Tracheophyta</taxon>
        <taxon>Spermatophyta</taxon>
        <taxon>Magnoliopsida</taxon>
        <taxon>eudicotyledons</taxon>
        <taxon>Gunneridae</taxon>
        <taxon>Pentapetalae</taxon>
        <taxon>asterids</taxon>
        <taxon>lamiids</taxon>
        <taxon>Lamiales</taxon>
        <taxon>Gesneriaceae</taxon>
        <taxon>Didymocarpoideae</taxon>
        <taxon>Trichosporeae</taxon>
        <taxon>Loxocarpinae</taxon>
        <taxon>Dorcoceras</taxon>
    </lineage>
</organism>
<accession>A0A2Z7A2D3</accession>
<evidence type="ECO:0000259" key="4">
    <source>
        <dbReference type="Pfam" id="PF14372"/>
    </source>
</evidence>
<dbReference type="GO" id="GO:0046983">
    <property type="term" value="F:protein dimerization activity"/>
    <property type="evidence" value="ECO:0007669"/>
    <property type="project" value="InterPro"/>
</dbReference>
<dbReference type="OrthoDB" id="2610923at2759"/>
<dbReference type="GO" id="GO:0003677">
    <property type="term" value="F:DNA binding"/>
    <property type="evidence" value="ECO:0007669"/>
    <property type="project" value="UniProtKB-KW"/>
</dbReference>
<dbReference type="InterPro" id="IPR052035">
    <property type="entry name" value="ZnF_BED_domain_contain"/>
</dbReference>
<dbReference type="EMBL" id="KV019646">
    <property type="protein sequence ID" value="KZV15694.1"/>
    <property type="molecule type" value="Genomic_DNA"/>
</dbReference>
<keyword evidence="2" id="KW-1133">Transmembrane helix</keyword>
<feature type="domain" description="HAT C-terminal dimerisation" evidence="3">
    <location>
        <begin position="394"/>
        <end position="475"/>
    </location>
</feature>
<dbReference type="Proteomes" id="UP000250235">
    <property type="component" value="Unassembled WGS sequence"/>
</dbReference>
<dbReference type="SUPFAM" id="SSF53098">
    <property type="entry name" value="Ribonuclease H-like"/>
    <property type="match status" value="1"/>
</dbReference>
<dbReference type="InterPro" id="IPR008906">
    <property type="entry name" value="HATC_C_dom"/>
</dbReference>
<dbReference type="AlphaFoldDB" id="A0A2Z7A2D3"/>
<keyword evidence="2" id="KW-0812">Transmembrane</keyword>
<name>A0A2Z7A2D3_9LAMI</name>
<dbReference type="InterPro" id="IPR012337">
    <property type="entry name" value="RNaseH-like_sf"/>
</dbReference>